<proteinExistence type="predicted"/>
<dbReference type="Proteomes" id="UP001172155">
    <property type="component" value="Unassembled WGS sequence"/>
</dbReference>
<feature type="compositionally biased region" description="Basic and acidic residues" evidence="1">
    <location>
        <begin position="296"/>
        <end position="309"/>
    </location>
</feature>
<dbReference type="AlphaFoldDB" id="A0AA40F9X9"/>
<feature type="region of interest" description="Disordered" evidence="1">
    <location>
        <begin position="922"/>
        <end position="951"/>
    </location>
</feature>
<dbReference type="EMBL" id="JAUKUD010000001">
    <property type="protein sequence ID" value="KAK0753919.1"/>
    <property type="molecule type" value="Genomic_DNA"/>
</dbReference>
<name>A0AA40F9X9_9PEZI</name>
<feature type="region of interest" description="Disordered" evidence="1">
    <location>
        <begin position="292"/>
        <end position="323"/>
    </location>
</feature>
<reference evidence="2" key="1">
    <citation type="submission" date="2023-06" db="EMBL/GenBank/DDBJ databases">
        <title>Genome-scale phylogeny and comparative genomics of the fungal order Sordariales.</title>
        <authorList>
            <consortium name="Lawrence Berkeley National Laboratory"/>
            <person name="Hensen N."/>
            <person name="Bonometti L."/>
            <person name="Westerberg I."/>
            <person name="Brannstrom I.O."/>
            <person name="Guillou S."/>
            <person name="Cros-Aarteil S."/>
            <person name="Calhoun S."/>
            <person name="Haridas S."/>
            <person name="Kuo A."/>
            <person name="Mondo S."/>
            <person name="Pangilinan J."/>
            <person name="Riley R."/>
            <person name="LaButti K."/>
            <person name="Andreopoulos B."/>
            <person name="Lipzen A."/>
            <person name="Chen C."/>
            <person name="Yanf M."/>
            <person name="Daum C."/>
            <person name="Ng V."/>
            <person name="Clum A."/>
            <person name="Steindorff A."/>
            <person name="Ohm R."/>
            <person name="Martin F."/>
            <person name="Silar P."/>
            <person name="Natvig D."/>
            <person name="Lalanne C."/>
            <person name="Gautier V."/>
            <person name="Ament-velasquez S.L."/>
            <person name="Kruys A."/>
            <person name="Hutchinson M.I."/>
            <person name="Powell A.J."/>
            <person name="Barry K."/>
            <person name="Miller A.N."/>
            <person name="Grigoriev I.V."/>
            <person name="Debuchy R."/>
            <person name="Gladieux P."/>
            <person name="Thoren M.H."/>
            <person name="Johannesson H."/>
        </authorList>
    </citation>
    <scope>NUCLEOTIDE SEQUENCE</scope>
    <source>
        <strain evidence="2">SMH3187-1</strain>
    </source>
</reference>
<evidence type="ECO:0000256" key="1">
    <source>
        <dbReference type="SAM" id="MobiDB-lite"/>
    </source>
</evidence>
<gene>
    <name evidence="2" type="ORF">B0T18DRAFT_424391</name>
</gene>
<evidence type="ECO:0000313" key="2">
    <source>
        <dbReference type="EMBL" id="KAK0753919.1"/>
    </source>
</evidence>
<feature type="compositionally biased region" description="Acidic residues" evidence="1">
    <location>
        <begin position="831"/>
        <end position="851"/>
    </location>
</feature>
<sequence>MNSFTFSPLAGLMTAAALLLALFAVGLTFSPLAGSLVIGIPPLAEVGAGLARAFPDCTELVAQLDMIIVLLVVGNASGAIANSLASWFAALDSWFFGAIAAFSRLLAGEAIENFVEGVHDYLSKDVEGRARVGARHGRLLALEGYDRSRIAALNTEIVELSKDLAETYGRLPEFLFAVTPRPSSLWTAVMPFERKPATLPKMTALRRLLISRVDRYVLHTQVGIDMILDARQENDIIVKGLETEKFIRREKLATFKADIAHWKKSAGTPLPHHYFALLSSRPIPDIPPLAMEAEDNERLPKRTRSREARVAAASSPSARPEVAPAPPALELVAVAVAELFMAVSDVLTCQDAPQEDVVAGKDEPEDEDAVPLPEVTPAPPAHELAVVPFADPFVAVSDVVAIRDARWEVAVVRTEEVEETVAMSLMEWKPTTTAPIVDIRAPHRLSARLDAAIRRVARRTRRRVEKSRHQPPRSAPGILSSAARVDCVVGMAEAAAVARTREAARQVRLAAAQAFREACANASRLGAYRRAVAEFRARLAEARESPAPAVLEIVAPPPSVPVMMPTVSVDMKSSTLPIPMVPIARESLAPARNPCDPPDADTRAAAGEFLAAILEPLAAACETLAATPDVKSRAVLAAVWHESFAAGPKSLAVARKPPGAACTPGRAARTPGLAARTPGLAARTPGPAACTPRAADDDIPDYIVLNDVVPHGIKKQPPPPPPPSDSSESESESEQESAHEWEDESDDDDDGLSVILTTDDPSVIVISGRPAPDADDAPLFDTGAMASHKAAIKDDLAQAAGQVVDAELDELYDEFMASESAAMAVMAAVAADEEEEDVEDEADEWESDDSDASPPAPAPPALFTAPTDDPTVVVVLSERPDTDDLLLFDTGAMANHQAALAGDMAEAAVAVADLDRFLAEPPREVEAAAAESDADSDESDDSKDDDELEDVVVPQQTAEQAAQMDALGDILGGMGL</sequence>
<organism evidence="2 3">
    <name type="scientific">Schizothecium vesticola</name>
    <dbReference type="NCBI Taxonomy" id="314040"/>
    <lineage>
        <taxon>Eukaryota</taxon>
        <taxon>Fungi</taxon>
        <taxon>Dikarya</taxon>
        <taxon>Ascomycota</taxon>
        <taxon>Pezizomycotina</taxon>
        <taxon>Sordariomycetes</taxon>
        <taxon>Sordariomycetidae</taxon>
        <taxon>Sordariales</taxon>
        <taxon>Schizotheciaceae</taxon>
        <taxon>Schizothecium</taxon>
    </lineage>
</organism>
<protein>
    <submittedName>
        <fullName evidence="2">Uncharacterized protein</fullName>
    </submittedName>
</protein>
<accession>A0AA40F9X9</accession>
<feature type="region of interest" description="Disordered" evidence="1">
    <location>
        <begin position="654"/>
        <end position="695"/>
    </location>
</feature>
<comment type="caution">
    <text evidence="2">The sequence shown here is derived from an EMBL/GenBank/DDBJ whole genome shotgun (WGS) entry which is preliminary data.</text>
</comment>
<keyword evidence="3" id="KW-1185">Reference proteome</keyword>
<feature type="compositionally biased region" description="Acidic residues" evidence="1">
    <location>
        <begin position="932"/>
        <end position="950"/>
    </location>
</feature>
<feature type="region of interest" description="Disordered" evidence="1">
    <location>
        <begin position="828"/>
        <end position="869"/>
    </location>
</feature>
<feature type="compositionally biased region" description="Acidic residues" evidence="1">
    <location>
        <begin position="727"/>
        <end position="751"/>
    </location>
</feature>
<feature type="compositionally biased region" description="Low complexity" evidence="1">
    <location>
        <begin position="310"/>
        <end position="323"/>
    </location>
</feature>
<evidence type="ECO:0000313" key="3">
    <source>
        <dbReference type="Proteomes" id="UP001172155"/>
    </source>
</evidence>
<feature type="region of interest" description="Disordered" evidence="1">
    <location>
        <begin position="710"/>
        <end position="780"/>
    </location>
</feature>